<dbReference type="RefSeq" id="WP_250061149.1">
    <property type="nucleotide sequence ID" value="NZ_JAMJPK010000004.1"/>
</dbReference>
<keyword evidence="6" id="KW-1185">Reference proteome</keyword>
<accession>A0ABT0T1W3</accession>
<evidence type="ECO:0000256" key="1">
    <source>
        <dbReference type="ARBA" id="ARBA00022676"/>
    </source>
</evidence>
<name>A0ABT0T1W3_9GAMM</name>
<evidence type="ECO:0000259" key="4">
    <source>
        <dbReference type="Pfam" id="PF04577"/>
    </source>
</evidence>
<dbReference type="Proteomes" id="UP001165369">
    <property type="component" value="Unassembled WGS sequence"/>
</dbReference>
<evidence type="ECO:0000313" key="5">
    <source>
        <dbReference type="EMBL" id="MCL7940901.1"/>
    </source>
</evidence>
<dbReference type="InterPro" id="IPR007657">
    <property type="entry name" value="Glycosyltransferase_61"/>
</dbReference>
<dbReference type="EMBL" id="JAMJPK010000004">
    <property type="protein sequence ID" value="MCL7940901.1"/>
    <property type="molecule type" value="Genomic_DNA"/>
</dbReference>
<keyword evidence="3" id="KW-0325">Glycoprotein</keyword>
<keyword evidence="1" id="KW-0328">Glycosyltransferase</keyword>
<gene>
    <name evidence="5" type="ORF">M8009_11440</name>
</gene>
<proteinExistence type="predicted"/>
<feature type="domain" description="Glycosyltransferase 61 catalytic" evidence="4">
    <location>
        <begin position="156"/>
        <end position="329"/>
    </location>
</feature>
<dbReference type="InterPro" id="IPR049625">
    <property type="entry name" value="Glyco_transf_61_cat"/>
</dbReference>
<evidence type="ECO:0000256" key="2">
    <source>
        <dbReference type="ARBA" id="ARBA00022679"/>
    </source>
</evidence>
<sequence>MKIKNYSVRSLARRFYSLIEDCCTVAPQDSGRAIWLEQIPTDNIFEANHSERITYSKAGRIWKGQKPIENSGVCVVEDAAVWMLRPKDSLFRDQMLRQAIIFNRNGKRISCPGGRRVLPYIFRGQWRSWLLDKNKRNNFQGRVAILGNFVMDSYNYYHFWADTIADIWFINQILPEDKRPERYLIPFVDLPWQRQILELCGINMDKVIPFHQHDHIAVESLIVPIRDKGAGTLPPWLSKAIRSSVGWKETRIAGNRLIYLSRANAPRRRLSNEHILLEPLLKEGFVVHTLDGLSVREQQHLFSEAAVIVAPHGAALTNVVWCQPGTVVVELLSENYLVPCFRDLSWQTGLVYHPIVCKQVSTQEQGITGDIVITPEQIKYVLEFVVRRAQCI</sequence>
<protein>
    <submittedName>
        <fullName evidence="5">Glycosyltransferase family 61 protein</fullName>
    </submittedName>
</protein>
<keyword evidence="2" id="KW-0808">Transferase</keyword>
<comment type="caution">
    <text evidence="5">The sequence shown here is derived from an EMBL/GenBank/DDBJ whole genome shotgun (WGS) entry which is preliminary data.</text>
</comment>
<reference evidence="5" key="1">
    <citation type="submission" date="2022-05" db="EMBL/GenBank/DDBJ databases">
        <title>Halomonas geminus sp. nov. and Halomonas llamarensis sp. nov. isolated from high-altitude salars of the Atacama Desert.</title>
        <authorList>
            <person name="Hintersatz C."/>
            <person name="Rojas L.A."/>
            <person name="Wei T.-S."/>
            <person name="Kutschke S."/>
            <person name="Lehmann F."/>
            <person name="Jain R."/>
            <person name="Pollmann K."/>
        </authorList>
    </citation>
    <scope>NUCLEOTIDE SEQUENCE</scope>
    <source>
        <strain evidence="5">ATCH28</strain>
    </source>
</reference>
<dbReference type="Pfam" id="PF04577">
    <property type="entry name" value="Glyco_transf_61"/>
    <property type="match status" value="1"/>
</dbReference>
<organism evidence="5 6">
    <name type="scientific">Halomonas gemina</name>
    <dbReference type="NCBI Taxonomy" id="2945105"/>
    <lineage>
        <taxon>Bacteria</taxon>
        <taxon>Pseudomonadati</taxon>
        <taxon>Pseudomonadota</taxon>
        <taxon>Gammaproteobacteria</taxon>
        <taxon>Oceanospirillales</taxon>
        <taxon>Halomonadaceae</taxon>
        <taxon>Halomonas</taxon>
    </lineage>
</organism>
<evidence type="ECO:0000256" key="3">
    <source>
        <dbReference type="ARBA" id="ARBA00023180"/>
    </source>
</evidence>
<dbReference type="PANTHER" id="PTHR20961">
    <property type="entry name" value="GLYCOSYLTRANSFERASE"/>
    <property type="match status" value="1"/>
</dbReference>
<evidence type="ECO:0000313" key="6">
    <source>
        <dbReference type="Proteomes" id="UP001165369"/>
    </source>
</evidence>